<feature type="compositionally biased region" description="Polar residues" evidence="5">
    <location>
        <begin position="497"/>
        <end position="512"/>
    </location>
</feature>
<feature type="compositionally biased region" description="Basic and acidic residues" evidence="5">
    <location>
        <begin position="515"/>
        <end position="525"/>
    </location>
</feature>
<evidence type="ECO:0000256" key="6">
    <source>
        <dbReference type="SAM" id="Phobius"/>
    </source>
</evidence>
<dbReference type="InterPro" id="IPR004712">
    <property type="entry name" value="Na+/H+_antiporter_fungi"/>
</dbReference>
<keyword evidence="2 6" id="KW-0812">Transmembrane</keyword>
<dbReference type="InterPro" id="IPR006153">
    <property type="entry name" value="Cation/H_exchanger_TM"/>
</dbReference>
<evidence type="ECO:0000256" key="3">
    <source>
        <dbReference type="ARBA" id="ARBA00022989"/>
    </source>
</evidence>
<dbReference type="Pfam" id="PF00999">
    <property type="entry name" value="Na_H_Exchanger"/>
    <property type="match status" value="1"/>
</dbReference>
<feature type="transmembrane region" description="Helical" evidence="6">
    <location>
        <begin position="32"/>
        <end position="51"/>
    </location>
</feature>
<keyword evidence="4 6" id="KW-0472">Membrane</keyword>
<feature type="transmembrane region" description="Helical" evidence="6">
    <location>
        <begin position="340"/>
        <end position="360"/>
    </location>
</feature>
<dbReference type="PANTHER" id="PTHR31382:SF1">
    <property type="entry name" value="SODIUM ION_PROTON EXCHANGER (EUROFUNG)"/>
    <property type="match status" value="1"/>
</dbReference>
<feature type="transmembrane region" description="Helical" evidence="6">
    <location>
        <begin position="381"/>
        <end position="407"/>
    </location>
</feature>
<evidence type="ECO:0000256" key="5">
    <source>
        <dbReference type="SAM" id="MobiDB-lite"/>
    </source>
</evidence>
<evidence type="ECO:0000256" key="1">
    <source>
        <dbReference type="ARBA" id="ARBA00004141"/>
    </source>
</evidence>
<accession>A0ABQ8FI37</accession>
<dbReference type="PANTHER" id="PTHR31382">
    <property type="entry name" value="NA(+)/H(+) ANTIPORTER"/>
    <property type="match status" value="1"/>
</dbReference>
<feature type="transmembrane region" description="Helical" evidence="6">
    <location>
        <begin position="413"/>
        <end position="438"/>
    </location>
</feature>
<keyword evidence="3 6" id="KW-1133">Transmembrane helix</keyword>
<evidence type="ECO:0000313" key="9">
    <source>
        <dbReference type="Proteomes" id="UP001648503"/>
    </source>
</evidence>
<feature type="transmembrane region" description="Helical" evidence="6">
    <location>
        <begin position="123"/>
        <end position="143"/>
    </location>
</feature>
<sequence>MDGLLDAAINGSHHGRWDELIPEDPGLRTAHLTYLLLGAFVGCFGLVSLIVKDRLYMSEAMVATLFGIIIGPVGANVFNPAQHFPGQVNHVTLEVARIVIAIQCLVAGIALPRSFLWKERQSISMLLGPVMIYMWLMTALAIWTMCGLEWQLALIIAGCLTPTDPVLANSIVKGKFAEKHIPYHVRLLLSAESGSNDGFGAPLVFLPVYIWRMSNTGEAIGWWFVNVVIYQVLLSIILGIVIGYLARKALKCAESNGWIDKESILGFFVAIALVTTGSLSLLGVDDVLGCFVVGAILSWDDWFNRQIEETHIQEVLDMLINMSFFILFGTLIPWSDYTSLVGTLSIWRMVVVAIWLLLLRRLPIIMLLRRWIPALKTKKEAFFCGWFGPIGVGAIFYCMVAAVYLHVELKPMFPIVAFMVLSSIVLHGGSVSLFEIGITRHSTWQSNKLAAQIATEMQGQQQAMVGGLVMATNALPPNNPSQSSMDVAEAKENWNNEAGQECGSGSHSNVSSAGGEKESIGHASERTATQSVPFDSLERQENQIASNPREGNSLIQVVIGDDVKAQQPRI</sequence>
<feature type="transmembrane region" description="Helical" evidence="6">
    <location>
        <begin position="264"/>
        <end position="281"/>
    </location>
</feature>
<dbReference type="EMBL" id="JAFCIX010000152">
    <property type="protein sequence ID" value="KAH6597239.1"/>
    <property type="molecule type" value="Genomic_DNA"/>
</dbReference>
<name>A0ABQ8FI37_9FUNG</name>
<evidence type="ECO:0000259" key="7">
    <source>
        <dbReference type="Pfam" id="PF00999"/>
    </source>
</evidence>
<comment type="caution">
    <text evidence="8">The sequence shown here is derived from an EMBL/GenBank/DDBJ whole genome shotgun (WGS) entry which is preliminary data.</text>
</comment>
<gene>
    <name evidence="8" type="ORF">BASA50_004591</name>
</gene>
<reference evidence="8 9" key="1">
    <citation type="submission" date="2021-02" db="EMBL/GenBank/DDBJ databases">
        <title>Variation within the Batrachochytrium salamandrivorans European outbreak.</title>
        <authorList>
            <person name="Kelly M."/>
            <person name="Pasmans F."/>
            <person name="Shea T.P."/>
            <person name="Munoz J.F."/>
            <person name="Carranza S."/>
            <person name="Cuomo C.A."/>
            <person name="Martel A."/>
        </authorList>
    </citation>
    <scope>NUCLEOTIDE SEQUENCE [LARGE SCALE GENOMIC DNA]</scope>
    <source>
        <strain evidence="8 9">AMFP18/2</strain>
    </source>
</reference>
<evidence type="ECO:0000313" key="8">
    <source>
        <dbReference type="EMBL" id="KAH6597239.1"/>
    </source>
</evidence>
<keyword evidence="9" id="KW-1185">Reference proteome</keyword>
<feature type="transmembrane region" description="Helical" evidence="6">
    <location>
        <begin position="60"/>
        <end position="78"/>
    </location>
</feature>
<proteinExistence type="predicted"/>
<organism evidence="8 9">
    <name type="scientific">Batrachochytrium salamandrivorans</name>
    <dbReference type="NCBI Taxonomy" id="1357716"/>
    <lineage>
        <taxon>Eukaryota</taxon>
        <taxon>Fungi</taxon>
        <taxon>Fungi incertae sedis</taxon>
        <taxon>Chytridiomycota</taxon>
        <taxon>Chytridiomycota incertae sedis</taxon>
        <taxon>Chytridiomycetes</taxon>
        <taxon>Rhizophydiales</taxon>
        <taxon>Rhizophydiales incertae sedis</taxon>
        <taxon>Batrachochytrium</taxon>
    </lineage>
</organism>
<feature type="domain" description="Cation/H+ exchanger transmembrane" evidence="7">
    <location>
        <begin position="48"/>
        <end position="432"/>
    </location>
</feature>
<feature type="transmembrane region" description="Helical" evidence="6">
    <location>
        <begin position="220"/>
        <end position="244"/>
    </location>
</feature>
<dbReference type="Proteomes" id="UP001648503">
    <property type="component" value="Unassembled WGS sequence"/>
</dbReference>
<feature type="region of interest" description="Disordered" evidence="5">
    <location>
        <begin position="497"/>
        <end position="554"/>
    </location>
</feature>
<protein>
    <recommendedName>
        <fullName evidence="7">Cation/H+ exchanger transmembrane domain-containing protein</fullName>
    </recommendedName>
</protein>
<evidence type="ECO:0000256" key="2">
    <source>
        <dbReference type="ARBA" id="ARBA00022692"/>
    </source>
</evidence>
<feature type="transmembrane region" description="Helical" evidence="6">
    <location>
        <begin position="98"/>
        <end position="116"/>
    </location>
</feature>
<evidence type="ECO:0000256" key="4">
    <source>
        <dbReference type="ARBA" id="ARBA00023136"/>
    </source>
</evidence>
<feature type="compositionally biased region" description="Polar residues" evidence="5">
    <location>
        <begin position="542"/>
        <end position="554"/>
    </location>
</feature>
<comment type="subcellular location">
    <subcellularLocation>
        <location evidence="1">Membrane</location>
        <topology evidence="1">Multi-pass membrane protein</topology>
    </subcellularLocation>
</comment>